<dbReference type="GeneID" id="11518865"/>
<dbReference type="CDD" id="cd05120">
    <property type="entry name" value="APH_ChoK_like"/>
    <property type="match status" value="1"/>
</dbReference>
<dbReference type="PANTHER" id="PTHR21310:SF54">
    <property type="entry name" value="AMINOGLYCOSIDE PHOSPHOTRANSFERASE DOMAIN-CONTAINING PROTEIN"/>
    <property type="match status" value="1"/>
</dbReference>
<dbReference type="eggNOG" id="ENOG502RYS9">
    <property type="taxonomic scope" value="Eukaryota"/>
</dbReference>
<dbReference type="Proteomes" id="UP000008181">
    <property type="component" value="Chromosome 3"/>
</dbReference>
<proteinExistence type="predicted"/>
<evidence type="ECO:0000313" key="3">
    <source>
        <dbReference type="Proteomes" id="UP000008181"/>
    </source>
</evidence>
<dbReference type="STRING" id="578455.G2R5X6"/>
<organism evidence="2 3">
    <name type="scientific">Thermothielavioides terrestris (strain ATCC 38088 / NRRL 8126)</name>
    <name type="common">Thielavia terrestris</name>
    <dbReference type="NCBI Taxonomy" id="578455"/>
    <lineage>
        <taxon>Eukaryota</taxon>
        <taxon>Fungi</taxon>
        <taxon>Dikarya</taxon>
        <taxon>Ascomycota</taxon>
        <taxon>Pezizomycotina</taxon>
        <taxon>Sordariomycetes</taxon>
        <taxon>Sordariomycetidae</taxon>
        <taxon>Sordariales</taxon>
        <taxon>Chaetomiaceae</taxon>
        <taxon>Thermothielavioides</taxon>
        <taxon>Thermothielavioides terrestris</taxon>
    </lineage>
</organism>
<dbReference type="InterPro" id="IPR011009">
    <property type="entry name" value="Kinase-like_dom_sf"/>
</dbReference>
<dbReference type="InterPro" id="IPR002575">
    <property type="entry name" value="Aminoglycoside_PTrfase"/>
</dbReference>
<dbReference type="PANTHER" id="PTHR21310">
    <property type="entry name" value="AMINOGLYCOSIDE PHOSPHOTRANSFERASE-RELATED-RELATED"/>
    <property type="match status" value="1"/>
</dbReference>
<sequence length="307" mass="35298">MESIKEETVRSQLPDLSLAEFDFLDSSFFRDAGRKLPSPEEVLKATGKEMGDDGVYHIREIGVLVKYGHRSRVHLDEALALRFINKTFPADQVPAPEVFGWRTAGGPGFESTFIYMSFLPGQTLRDAWPTLSHEEKSRISHQLADVVRRLRTVQQDPTDQFIGSLHRGPVQDIYFSPDQHRGPFATAREFHDFVQLVSAAAIPVEKRLPEPYRDMLPDTARICLTHGDLHLGNILVARSPEDNRISLSGIVDWAQAGWYPEYWEYCKAMIVGPYGDEWRDDGWINIVLRPWEDEYEAFDFYWHSRCP</sequence>
<dbReference type="AlphaFoldDB" id="G2R5X6"/>
<dbReference type="OrthoDB" id="5404599at2759"/>
<accession>G2R5X6</accession>
<dbReference type="SUPFAM" id="SSF56112">
    <property type="entry name" value="Protein kinase-like (PK-like)"/>
    <property type="match status" value="1"/>
</dbReference>
<reference evidence="2 3" key="1">
    <citation type="journal article" date="2011" name="Nat. Biotechnol.">
        <title>Comparative genomic analysis of the thermophilic biomass-degrading fungi Myceliophthora thermophila and Thielavia terrestris.</title>
        <authorList>
            <person name="Berka R.M."/>
            <person name="Grigoriev I.V."/>
            <person name="Otillar R."/>
            <person name="Salamov A."/>
            <person name="Grimwood J."/>
            <person name="Reid I."/>
            <person name="Ishmael N."/>
            <person name="John T."/>
            <person name="Darmond C."/>
            <person name="Moisan M.-C."/>
            <person name="Henrissat B."/>
            <person name="Coutinho P.M."/>
            <person name="Lombard V."/>
            <person name="Natvig D.O."/>
            <person name="Lindquist E."/>
            <person name="Schmutz J."/>
            <person name="Lucas S."/>
            <person name="Harris P."/>
            <person name="Powlowski J."/>
            <person name="Bellemare A."/>
            <person name="Taylor D."/>
            <person name="Butler G."/>
            <person name="de Vries R.P."/>
            <person name="Allijn I.E."/>
            <person name="van den Brink J."/>
            <person name="Ushinsky S."/>
            <person name="Storms R."/>
            <person name="Powell A.J."/>
            <person name="Paulsen I.T."/>
            <person name="Elbourne L.D.H."/>
            <person name="Baker S.E."/>
            <person name="Magnuson J."/>
            <person name="LaBoissiere S."/>
            <person name="Clutterbuck A.J."/>
            <person name="Martinez D."/>
            <person name="Wogulis M."/>
            <person name="de Leon A.L."/>
            <person name="Rey M.W."/>
            <person name="Tsang A."/>
        </authorList>
    </citation>
    <scope>NUCLEOTIDE SEQUENCE [LARGE SCALE GENOMIC DNA]</scope>
    <source>
        <strain evidence="3">ATCC 38088 / NRRL 8126</strain>
    </source>
</reference>
<dbReference type="KEGG" id="ttt:THITE_2089876"/>
<name>G2R5X6_THETT</name>
<dbReference type="HOGENOM" id="CLU_021768_0_0_1"/>
<dbReference type="Gene3D" id="3.90.1200.10">
    <property type="match status" value="1"/>
</dbReference>
<gene>
    <name evidence="2" type="ORF">THITE_2089876</name>
</gene>
<dbReference type="EMBL" id="CP003011">
    <property type="protein sequence ID" value="AEO68363.1"/>
    <property type="molecule type" value="Genomic_DNA"/>
</dbReference>
<feature type="domain" description="Aminoglycoside phosphotransferase" evidence="1">
    <location>
        <begin position="89"/>
        <end position="299"/>
    </location>
</feature>
<dbReference type="Pfam" id="PF01636">
    <property type="entry name" value="APH"/>
    <property type="match status" value="1"/>
</dbReference>
<protein>
    <recommendedName>
        <fullName evidence="1">Aminoglycoside phosphotransferase domain-containing protein</fullName>
    </recommendedName>
</protein>
<evidence type="ECO:0000259" key="1">
    <source>
        <dbReference type="Pfam" id="PF01636"/>
    </source>
</evidence>
<dbReference type="RefSeq" id="XP_003654699.1">
    <property type="nucleotide sequence ID" value="XM_003654651.1"/>
</dbReference>
<keyword evidence="3" id="KW-1185">Reference proteome</keyword>
<dbReference type="InterPro" id="IPR051678">
    <property type="entry name" value="AGP_Transferase"/>
</dbReference>
<evidence type="ECO:0000313" key="2">
    <source>
        <dbReference type="EMBL" id="AEO68363.1"/>
    </source>
</evidence>